<dbReference type="EMBL" id="CP011125">
    <property type="protein sequence ID" value="AKF05776.1"/>
    <property type="molecule type" value="Genomic_DNA"/>
</dbReference>
<name>A0A0F6YIC8_9BACT</name>
<evidence type="ECO:0000256" key="2">
    <source>
        <dbReference type="ARBA" id="ARBA00023015"/>
    </source>
</evidence>
<accession>A0A0F6YIC8</accession>
<evidence type="ECO:0000313" key="6">
    <source>
        <dbReference type="EMBL" id="AKF05776.1"/>
    </source>
</evidence>
<feature type="domain" description="HTH lysR-type" evidence="5">
    <location>
        <begin position="1"/>
        <end position="58"/>
    </location>
</feature>
<dbReference type="AlphaFoldDB" id="A0A0F6YIC8"/>
<keyword evidence="2" id="KW-0805">Transcription regulation</keyword>
<gene>
    <name evidence="6" type="ORF">DB32_002925</name>
</gene>
<dbReference type="InterPro" id="IPR000847">
    <property type="entry name" value="LysR_HTH_N"/>
</dbReference>
<dbReference type="PANTHER" id="PTHR30346:SF0">
    <property type="entry name" value="HCA OPERON TRANSCRIPTIONAL ACTIVATOR HCAR"/>
    <property type="match status" value="1"/>
</dbReference>
<organism evidence="6 7">
    <name type="scientific">Sandaracinus amylolyticus</name>
    <dbReference type="NCBI Taxonomy" id="927083"/>
    <lineage>
        <taxon>Bacteria</taxon>
        <taxon>Pseudomonadati</taxon>
        <taxon>Myxococcota</taxon>
        <taxon>Polyangia</taxon>
        <taxon>Polyangiales</taxon>
        <taxon>Sandaracinaceae</taxon>
        <taxon>Sandaracinus</taxon>
    </lineage>
</organism>
<comment type="similarity">
    <text evidence="1">Belongs to the LysR transcriptional regulatory family.</text>
</comment>
<dbReference type="GO" id="GO:0003677">
    <property type="term" value="F:DNA binding"/>
    <property type="evidence" value="ECO:0007669"/>
    <property type="project" value="UniProtKB-KW"/>
</dbReference>
<evidence type="ECO:0000259" key="5">
    <source>
        <dbReference type="PROSITE" id="PS50931"/>
    </source>
</evidence>
<dbReference type="Gene3D" id="1.10.10.10">
    <property type="entry name" value="Winged helix-like DNA-binding domain superfamily/Winged helix DNA-binding domain"/>
    <property type="match status" value="1"/>
</dbReference>
<keyword evidence="4" id="KW-0804">Transcription</keyword>
<dbReference type="Pfam" id="PF03466">
    <property type="entry name" value="LysR_substrate"/>
    <property type="match status" value="1"/>
</dbReference>
<dbReference type="SUPFAM" id="SSF53850">
    <property type="entry name" value="Periplasmic binding protein-like II"/>
    <property type="match status" value="1"/>
</dbReference>
<dbReference type="InterPro" id="IPR036388">
    <property type="entry name" value="WH-like_DNA-bd_sf"/>
</dbReference>
<dbReference type="Pfam" id="PF00126">
    <property type="entry name" value="HTH_1"/>
    <property type="match status" value="1"/>
</dbReference>
<dbReference type="RefSeq" id="WP_053233006.1">
    <property type="nucleotide sequence ID" value="NZ_CP011125.1"/>
</dbReference>
<dbReference type="SUPFAM" id="SSF46785">
    <property type="entry name" value="Winged helix' DNA-binding domain"/>
    <property type="match status" value="1"/>
</dbReference>
<dbReference type="Proteomes" id="UP000034883">
    <property type="component" value="Chromosome"/>
</dbReference>
<reference evidence="6 7" key="1">
    <citation type="submission" date="2015-03" db="EMBL/GenBank/DDBJ databases">
        <title>Genome assembly of Sandaracinus amylolyticus DSM 53668.</title>
        <authorList>
            <person name="Sharma G."/>
            <person name="Subramanian S."/>
        </authorList>
    </citation>
    <scope>NUCLEOTIDE SEQUENCE [LARGE SCALE GENOMIC DNA]</scope>
    <source>
        <strain evidence="6 7">DSM 53668</strain>
    </source>
</reference>
<keyword evidence="7" id="KW-1185">Reference proteome</keyword>
<evidence type="ECO:0000313" key="7">
    <source>
        <dbReference type="Proteomes" id="UP000034883"/>
    </source>
</evidence>
<proteinExistence type="inferred from homology"/>
<dbReference type="KEGG" id="samy:DB32_002925"/>
<protein>
    <submittedName>
        <fullName evidence="6">LysR family regulatory protein CidR</fullName>
    </submittedName>
</protein>
<dbReference type="InterPro" id="IPR036390">
    <property type="entry name" value="WH_DNA-bd_sf"/>
</dbReference>
<dbReference type="PRINTS" id="PR00039">
    <property type="entry name" value="HTHLYSR"/>
</dbReference>
<dbReference type="PANTHER" id="PTHR30346">
    <property type="entry name" value="TRANSCRIPTIONAL DUAL REGULATOR HCAR-RELATED"/>
    <property type="match status" value="1"/>
</dbReference>
<dbReference type="PROSITE" id="PS50931">
    <property type="entry name" value="HTH_LYSR"/>
    <property type="match status" value="1"/>
</dbReference>
<evidence type="ECO:0000256" key="1">
    <source>
        <dbReference type="ARBA" id="ARBA00009437"/>
    </source>
</evidence>
<dbReference type="InterPro" id="IPR005119">
    <property type="entry name" value="LysR_subst-bd"/>
</dbReference>
<dbReference type="Gene3D" id="3.40.190.10">
    <property type="entry name" value="Periplasmic binding protein-like II"/>
    <property type="match status" value="2"/>
</dbReference>
<dbReference type="CDD" id="cd08414">
    <property type="entry name" value="PBP2_LTTR_aromatics_like"/>
    <property type="match status" value="1"/>
</dbReference>
<dbReference type="STRING" id="927083.DB32_002925"/>
<dbReference type="GO" id="GO:0003700">
    <property type="term" value="F:DNA-binding transcription factor activity"/>
    <property type="evidence" value="ECO:0007669"/>
    <property type="project" value="InterPro"/>
</dbReference>
<evidence type="ECO:0000256" key="4">
    <source>
        <dbReference type="ARBA" id="ARBA00023163"/>
    </source>
</evidence>
<dbReference type="FunFam" id="1.10.10.10:FF:000001">
    <property type="entry name" value="LysR family transcriptional regulator"/>
    <property type="match status" value="1"/>
</dbReference>
<evidence type="ECO:0000256" key="3">
    <source>
        <dbReference type="ARBA" id="ARBA00023125"/>
    </source>
</evidence>
<sequence>MELRHLRYFVAVAEEGNVGRAARRLHITQPPLSRQIQELEAEIGAPLFERMPRGVVLTAAGEELLRSARELLASADRAVDRTRRVASGELGHLRVAFVDTATYDGAPIAVFRRFRQRFPGIALELLPSTSMAQWQALRDGRIDLGFLYHLPPKDRGIASRAISRDEVVLAIPKGHPLSRCRSVSVKQLDGEPMVWFPRAISPAYQDAILGQCQAKGVTIRIVQEAITDATVLSLVAGGMGMAFAVGATRHRKPPSVVTRPIRDLSMPLTVSVVWRRDERSAAVRSFLQVVDEVVASARRRAVK</sequence>
<dbReference type="GO" id="GO:0032993">
    <property type="term" value="C:protein-DNA complex"/>
    <property type="evidence" value="ECO:0007669"/>
    <property type="project" value="TreeGrafter"/>
</dbReference>
<keyword evidence="3" id="KW-0238">DNA-binding</keyword>